<dbReference type="EMBL" id="JBHTLU010000013">
    <property type="protein sequence ID" value="MFD1220491.1"/>
    <property type="molecule type" value="Genomic_DNA"/>
</dbReference>
<sequence length="88" mass="10016">MKLSRERAEQLALEFVNEETNENFKLVLVDVEISKISPKYWAAAFEVRTSEGHIIDGPLLILVDDNLEKAMSLDEAVEAHIHQVLIEL</sequence>
<name>A0ABW3UIT6_9BACL</name>
<reference evidence="2" key="1">
    <citation type="journal article" date="2019" name="Int. J. Syst. Evol. Microbiol.">
        <title>The Global Catalogue of Microorganisms (GCM) 10K type strain sequencing project: providing services to taxonomists for standard genome sequencing and annotation.</title>
        <authorList>
            <consortium name="The Broad Institute Genomics Platform"/>
            <consortium name="The Broad Institute Genome Sequencing Center for Infectious Disease"/>
            <person name="Wu L."/>
            <person name="Ma J."/>
        </authorList>
    </citation>
    <scope>NUCLEOTIDE SEQUENCE [LARGE SCALE GENOMIC DNA]</scope>
    <source>
        <strain evidence="2">CCUG 53270</strain>
    </source>
</reference>
<accession>A0ABW3UIT6</accession>
<comment type="caution">
    <text evidence="1">The sequence shown here is derived from an EMBL/GenBank/DDBJ whole genome shotgun (WGS) entry which is preliminary data.</text>
</comment>
<organism evidence="1 2">
    <name type="scientific">Paenibacillus vulneris</name>
    <dbReference type="NCBI Taxonomy" id="1133364"/>
    <lineage>
        <taxon>Bacteria</taxon>
        <taxon>Bacillati</taxon>
        <taxon>Bacillota</taxon>
        <taxon>Bacilli</taxon>
        <taxon>Bacillales</taxon>
        <taxon>Paenibacillaceae</taxon>
        <taxon>Paenibacillus</taxon>
    </lineage>
</organism>
<evidence type="ECO:0000313" key="2">
    <source>
        <dbReference type="Proteomes" id="UP001597180"/>
    </source>
</evidence>
<dbReference type="Proteomes" id="UP001597180">
    <property type="component" value="Unassembled WGS sequence"/>
</dbReference>
<proteinExistence type="predicted"/>
<evidence type="ECO:0008006" key="3">
    <source>
        <dbReference type="Google" id="ProtNLM"/>
    </source>
</evidence>
<evidence type="ECO:0000313" key="1">
    <source>
        <dbReference type="EMBL" id="MFD1220491.1"/>
    </source>
</evidence>
<gene>
    <name evidence="1" type="ORF">ACFQ4B_10195</name>
</gene>
<dbReference type="RefSeq" id="WP_345587129.1">
    <property type="nucleotide sequence ID" value="NZ_BAABJG010000006.1"/>
</dbReference>
<protein>
    <recommendedName>
        <fullName evidence="3">Immunity protein 35 domain-containing protein</fullName>
    </recommendedName>
</protein>
<keyword evidence="2" id="KW-1185">Reference proteome</keyword>